<evidence type="ECO:0000256" key="9">
    <source>
        <dbReference type="ARBA" id="ARBA00023002"/>
    </source>
</evidence>
<dbReference type="Gene3D" id="3.30.465.10">
    <property type="match status" value="1"/>
</dbReference>
<dbReference type="InterPro" id="IPR036318">
    <property type="entry name" value="FAD-bd_PCMH-like_sf"/>
</dbReference>
<evidence type="ECO:0000256" key="4">
    <source>
        <dbReference type="ARBA" id="ARBA00022505"/>
    </source>
</evidence>
<evidence type="ECO:0000256" key="2">
    <source>
        <dbReference type="ARBA" id="ARBA00004275"/>
    </source>
</evidence>
<feature type="binding site" evidence="15">
    <location>
        <position position="60"/>
    </location>
    <ligand>
        <name>[2Fe-2S] cluster</name>
        <dbReference type="ChEBI" id="CHEBI:190135"/>
        <label>1</label>
    </ligand>
</feature>
<dbReference type="InterPro" id="IPR016208">
    <property type="entry name" value="Ald_Oxase/xanthine_DH-like"/>
</dbReference>
<dbReference type="InterPro" id="IPR016166">
    <property type="entry name" value="FAD-bd_PCMH"/>
</dbReference>
<sequence>MPPTPTTSTNREEIKITPSLECQLTINGQNYSLGEDVSPETTLLRFIRDYAQLKGTKSLCHEGGCGLCTVVATFTDPETNEPKSKCIRSCQTLVYSCIGWSITTVEHLGDRYTGYDKLQVALHGFYGTQCGYCTPGFVMTMKGQMESSKNLTSEQIEKSFDGNICRCTGYRPILEAFKSFASDAPEELTSKLKDIEDVYDIIKQKRASVYKNDGPYSTFVNTTGVTVLYDVTLQPSLVIGANVSLARCIELFQEAAKNNKGYRHLTEIAKHWGVVANVGVRNMGSWAGNMRMKYDHNEFTSDIFVTLVALEAKLKIGRCDGDVTEVSPEEFLSTDMNKSFILSMKIPQQPDNVRLHSYKITPRAVNAHAYVNACFRFHLDAEEQRVINRPAIVLGGINPSFIRASKTEQFLIGKVLSNVDEVQKAIQLLGEEVNPQFNYADASPEFRRNLSQCLLYKTVVKILGDAVPSPIKSAGPKLERPVSSSKQTYDANEDTWPVGKPTEKLESRLQISGEAEYLDDIPFLPGELHGYFVQSTIGRGKIKSIEASKCLEMDGVVDFITAKDIPGRNTFYAASSVVGNDPVFADIDIKYHGQAIGLVVAKSREIAKAASVLVNVTYEDIQKPILTIKETMEADNRYQKTMNFFTNSTDPLTFGDVEEGFKNSKHIVEGEISMGSQCHFTMEPLAGRTVPTEEGYDLWCTTQWATETVNAVASNLGIPANSINISVRRIGGGYGGKISRANITASASAVAAHKLKKPVRVALDLSTQMTLVGWREPYYSRYKVGFSDEGLLQSIFLEICSDAGFVANDVSSFFCALTVPSVYYCPNWKMQCYSAITDTPANTWCRTPAHVEAIGIVENIIERVAFEVKRDPLEVRELNFSTKEKPNFVSERKGENLVQKTILPLLKEQAEINVRRNEILKFNKENKWKKRGISVIPLLYRFDMVPFFVFNVQVVIYEYDGAVAIKHGGVEMGQGINTKVAQVAAKILGIPLDLIKVKPTDSFVAANSAVTGGSYGSDINAHGVKICCEKLSARIEECAKKHNIERKESTWTELIKKCFQEQVDLKHPDGYDIWAAACTEVELDTLTGQFLILRSDIIEDCGRSLSPYVDMGQVEGAFVMGLGFFTSEKVKYDPETGQKLSNGTWEYKPPTALDIPIDFRVSFLPKGDNEGGVLRSKDTPLTVDKLHELCEIDTKQLIF</sequence>
<keyword evidence="11 15" id="KW-0411">Iron-sulfur</keyword>
<evidence type="ECO:0000256" key="8">
    <source>
        <dbReference type="ARBA" id="ARBA00022827"/>
    </source>
</evidence>
<dbReference type="InterPro" id="IPR036856">
    <property type="entry name" value="Ald_Oxase/Xan_DH_a/b_sf"/>
</dbReference>
<keyword evidence="6 15" id="KW-0001">2Fe-2S</keyword>
<keyword evidence="5" id="KW-0285">Flavoprotein</keyword>
<feature type="binding site" evidence="14">
    <location>
        <begin position="285"/>
        <end position="289"/>
    </location>
    <ligand>
        <name>FAD</name>
        <dbReference type="ChEBI" id="CHEBI:57692"/>
    </ligand>
</feature>
<feature type="domain" description="2Fe-2S ferredoxin-type" evidence="17">
    <location>
        <begin position="22"/>
        <end position="108"/>
    </location>
</feature>
<dbReference type="Pfam" id="PF00111">
    <property type="entry name" value="Fer2"/>
    <property type="match status" value="1"/>
</dbReference>
<dbReference type="Pfam" id="PF03450">
    <property type="entry name" value="CO_deh_flav_C"/>
    <property type="match status" value="1"/>
</dbReference>
<dbReference type="PROSITE" id="PS51085">
    <property type="entry name" value="2FE2S_FER_2"/>
    <property type="match status" value="1"/>
</dbReference>
<dbReference type="InterPro" id="IPR036683">
    <property type="entry name" value="CO_DH_flav_C_dom_sf"/>
</dbReference>
<dbReference type="SUPFAM" id="SSF54665">
    <property type="entry name" value="CO dehydrogenase molybdoprotein N-domain-like"/>
    <property type="match status" value="1"/>
</dbReference>
<dbReference type="GO" id="GO:0016491">
    <property type="term" value="F:oxidoreductase activity"/>
    <property type="evidence" value="ECO:0007669"/>
    <property type="project" value="UniProtKB-KW"/>
</dbReference>
<feature type="binding site" evidence="15">
    <location>
        <position position="65"/>
    </location>
    <ligand>
        <name>[2Fe-2S] cluster</name>
        <dbReference type="ChEBI" id="CHEBI:190135"/>
        <label>1</label>
    </ligand>
</feature>
<feature type="binding site" evidence="15">
    <location>
        <position position="165"/>
    </location>
    <ligand>
        <name>[2Fe-2S] cluster</name>
        <dbReference type="ChEBI" id="CHEBI:190135"/>
        <label>2</label>
    </ligand>
</feature>
<dbReference type="InterPro" id="IPR012675">
    <property type="entry name" value="Beta-grasp_dom_sf"/>
</dbReference>
<dbReference type="InterPro" id="IPR002888">
    <property type="entry name" value="2Fe-2S-bd"/>
</dbReference>
<comment type="cofactor">
    <cofactor evidence="13">
        <name>[2Fe-2S] cluster</name>
        <dbReference type="ChEBI" id="CHEBI:190135"/>
    </cofactor>
</comment>
<dbReference type="InterPro" id="IPR016169">
    <property type="entry name" value="FAD-bd_PCMH_sub2"/>
</dbReference>
<dbReference type="Pfam" id="PF02738">
    <property type="entry name" value="MoCoBD_1"/>
    <property type="match status" value="1"/>
</dbReference>
<feature type="binding site" evidence="15">
    <location>
        <position position="133"/>
    </location>
    <ligand>
        <name>[2Fe-2S] cluster</name>
        <dbReference type="ChEBI" id="CHEBI:190135"/>
        <label>2</label>
    </ligand>
</feature>
<evidence type="ECO:0000259" key="17">
    <source>
        <dbReference type="PROSITE" id="PS51085"/>
    </source>
</evidence>
<dbReference type="InterPro" id="IPR037165">
    <property type="entry name" value="AldOxase/xan_DH_Mopterin-bd_sf"/>
</dbReference>
<dbReference type="AlphaFoldDB" id="A0A5N5TLL8"/>
<dbReference type="GO" id="GO:0005777">
    <property type="term" value="C:peroxisome"/>
    <property type="evidence" value="ECO:0007669"/>
    <property type="project" value="UniProtKB-SubCell"/>
</dbReference>
<dbReference type="GO" id="GO:0071949">
    <property type="term" value="F:FAD binding"/>
    <property type="evidence" value="ECO:0007669"/>
    <property type="project" value="InterPro"/>
</dbReference>
<keyword evidence="9" id="KW-0560">Oxidoreductase</keyword>
<feature type="binding site" evidence="15">
    <location>
        <position position="703"/>
    </location>
    <ligand>
        <name>Mo-molybdopterin</name>
        <dbReference type="ChEBI" id="CHEBI:71302"/>
    </ligand>
    <ligandPart>
        <name>Mo</name>
        <dbReference type="ChEBI" id="CHEBI:28685"/>
    </ligandPart>
</feature>
<dbReference type="SMART" id="SM01092">
    <property type="entry name" value="CO_deh_flav_C"/>
    <property type="match status" value="1"/>
</dbReference>
<feature type="binding site" evidence="15">
    <location>
        <position position="846"/>
    </location>
    <ligand>
        <name>Mo-molybdopterin</name>
        <dbReference type="ChEBI" id="CHEBI:71302"/>
    </ligand>
    <ligandPart>
        <name>Mo</name>
        <dbReference type="ChEBI" id="CHEBI:28685"/>
    </ligandPart>
</feature>
<dbReference type="Pfam" id="PF20256">
    <property type="entry name" value="MoCoBD_2"/>
    <property type="match status" value="1"/>
</dbReference>
<evidence type="ECO:0000313" key="20">
    <source>
        <dbReference type="Proteomes" id="UP000326759"/>
    </source>
</evidence>
<evidence type="ECO:0000256" key="16">
    <source>
        <dbReference type="SAM" id="MobiDB-lite"/>
    </source>
</evidence>
<dbReference type="Pfam" id="PF01799">
    <property type="entry name" value="Fer2_2"/>
    <property type="match status" value="1"/>
</dbReference>
<evidence type="ECO:0000259" key="18">
    <source>
        <dbReference type="PROSITE" id="PS51387"/>
    </source>
</evidence>
<dbReference type="InterPro" id="IPR005107">
    <property type="entry name" value="CO_DH_flav_C"/>
</dbReference>
<feature type="region of interest" description="Disordered" evidence="16">
    <location>
        <begin position="474"/>
        <end position="499"/>
    </location>
</feature>
<comment type="similarity">
    <text evidence="3">Belongs to the xanthine dehydrogenase family.</text>
</comment>
<dbReference type="EMBL" id="SEYY01000528">
    <property type="protein sequence ID" value="KAB7507046.1"/>
    <property type="molecule type" value="Genomic_DNA"/>
</dbReference>
<accession>A0A5N5TLL8</accession>
<dbReference type="CDD" id="cd00207">
    <property type="entry name" value="fer2"/>
    <property type="match status" value="1"/>
</dbReference>
<protein>
    <submittedName>
        <fullName evidence="19">Indole-3-acetaldehyde oxidase</fullName>
    </submittedName>
</protein>
<dbReference type="Gene3D" id="1.10.150.120">
    <property type="entry name" value="[2Fe-2S]-binding domain"/>
    <property type="match status" value="1"/>
</dbReference>
<dbReference type="PANTHER" id="PTHR11908:SF132">
    <property type="entry name" value="ALDEHYDE OXIDASE 1-RELATED"/>
    <property type="match status" value="1"/>
</dbReference>
<comment type="cofactor">
    <cofactor evidence="1 14">
        <name>FAD</name>
        <dbReference type="ChEBI" id="CHEBI:57692"/>
    </cofactor>
</comment>
<dbReference type="InterPro" id="IPR008274">
    <property type="entry name" value="AldOxase/xan_DH_MoCoBD1"/>
</dbReference>
<evidence type="ECO:0000256" key="1">
    <source>
        <dbReference type="ARBA" id="ARBA00001974"/>
    </source>
</evidence>
<dbReference type="InterPro" id="IPR002346">
    <property type="entry name" value="Mopterin_DH_FAD-bd"/>
</dbReference>
<dbReference type="InterPro" id="IPR036884">
    <property type="entry name" value="2Fe-2S-bd_dom_sf"/>
</dbReference>
<dbReference type="SUPFAM" id="SSF55447">
    <property type="entry name" value="CO dehydrogenase flavoprotein C-terminal domain-like"/>
    <property type="match status" value="1"/>
</dbReference>
<gene>
    <name evidence="19" type="primary">AAO2_0</name>
    <name evidence="19" type="ORF">Anas_02030</name>
</gene>
<dbReference type="PROSITE" id="PS00197">
    <property type="entry name" value="2FE2S_FER_1"/>
    <property type="match status" value="1"/>
</dbReference>
<dbReference type="SUPFAM" id="SSF56176">
    <property type="entry name" value="FAD-binding/transporter-associated domain-like"/>
    <property type="match status" value="1"/>
</dbReference>
<comment type="cofactor">
    <cofactor evidence="15">
        <name>Mo-molybdopterin</name>
        <dbReference type="ChEBI" id="CHEBI:71302"/>
    </cofactor>
    <text evidence="15">Binds 1 Mo-molybdopterin (Mo-MPT) cofactor per subunit.</text>
</comment>
<reference evidence="19 20" key="1">
    <citation type="journal article" date="2019" name="PLoS Biol.">
        <title>Sex chromosomes control vertical transmission of feminizing Wolbachia symbionts in an isopod.</title>
        <authorList>
            <person name="Becking T."/>
            <person name="Chebbi M.A."/>
            <person name="Giraud I."/>
            <person name="Moumen B."/>
            <person name="Laverre T."/>
            <person name="Caubet Y."/>
            <person name="Peccoud J."/>
            <person name="Gilbert C."/>
            <person name="Cordaux R."/>
        </authorList>
    </citation>
    <scope>NUCLEOTIDE SEQUENCE [LARGE SCALE GENOMIC DNA]</scope>
    <source>
        <strain evidence="19">ANa2</strain>
        <tissue evidence="19">Whole body excluding digestive tract and cuticle</tissue>
    </source>
</reference>
<dbReference type="OrthoDB" id="8300278at2759"/>
<evidence type="ECO:0000256" key="11">
    <source>
        <dbReference type="ARBA" id="ARBA00023014"/>
    </source>
</evidence>
<organism evidence="19 20">
    <name type="scientific">Armadillidium nasatum</name>
    <dbReference type="NCBI Taxonomy" id="96803"/>
    <lineage>
        <taxon>Eukaryota</taxon>
        <taxon>Metazoa</taxon>
        <taxon>Ecdysozoa</taxon>
        <taxon>Arthropoda</taxon>
        <taxon>Crustacea</taxon>
        <taxon>Multicrustacea</taxon>
        <taxon>Malacostraca</taxon>
        <taxon>Eumalacostraca</taxon>
        <taxon>Peracarida</taxon>
        <taxon>Isopoda</taxon>
        <taxon>Oniscidea</taxon>
        <taxon>Crinocheta</taxon>
        <taxon>Armadillidiidae</taxon>
        <taxon>Armadillidium</taxon>
    </lineage>
</organism>
<dbReference type="GO" id="GO:0051537">
    <property type="term" value="F:2 iron, 2 sulfur cluster binding"/>
    <property type="evidence" value="ECO:0007669"/>
    <property type="project" value="UniProtKB-KW"/>
</dbReference>
<keyword evidence="7 15" id="KW-0479">Metal-binding</keyword>
<dbReference type="Gene3D" id="3.30.365.10">
    <property type="entry name" value="Aldehyde oxidase/xanthine dehydrogenase, molybdopterin binding domain"/>
    <property type="match status" value="4"/>
</dbReference>
<dbReference type="SUPFAM" id="SSF47741">
    <property type="entry name" value="CO dehydrogenase ISP C-domain like"/>
    <property type="match status" value="1"/>
</dbReference>
<dbReference type="InterPro" id="IPR000674">
    <property type="entry name" value="Ald_Oxase/Xan_DH_a/b"/>
</dbReference>
<feature type="binding site" evidence="15">
    <location>
        <position position="90"/>
    </location>
    <ligand>
        <name>[2Fe-2S] cluster</name>
        <dbReference type="ChEBI" id="CHEBI:190135"/>
        <label>1</label>
    </ligand>
</feature>
<feature type="binding site" evidence="15">
    <location>
        <position position="1013"/>
    </location>
    <ligand>
        <name>Mo-molybdopterin</name>
        <dbReference type="ChEBI" id="CHEBI:71302"/>
    </ligand>
    <ligandPart>
        <name>Mo</name>
        <dbReference type="ChEBI" id="CHEBI:28685"/>
    </ligandPart>
</feature>
<feature type="binding site" evidence="15">
    <location>
        <position position="68"/>
    </location>
    <ligand>
        <name>[2Fe-2S] cluster</name>
        <dbReference type="ChEBI" id="CHEBI:190135"/>
        <label>1</label>
    </ligand>
</feature>
<dbReference type="Proteomes" id="UP000326759">
    <property type="component" value="Unassembled WGS sequence"/>
</dbReference>
<evidence type="ECO:0000256" key="12">
    <source>
        <dbReference type="ARBA" id="ARBA00023140"/>
    </source>
</evidence>
<dbReference type="Gene3D" id="3.90.1170.50">
    <property type="entry name" value="Aldehyde oxidase/xanthine dehydrogenase, a/b hammerhead"/>
    <property type="match status" value="1"/>
</dbReference>
<dbReference type="Pfam" id="PF00941">
    <property type="entry name" value="FAD_binding_5"/>
    <property type="match status" value="1"/>
</dbReference>
<evidence type="ECO:0000256" key="13">
    <source>
        <dbReference type="ARBA" id="ARBA00034078"/>
    </source>
</evidence>
<dbReference type="GO" id="GO:0005506">
    <property type="term" value="F:iron ion binding"/>
    <property type="evidence" value="ECO:0007669"/>
    <property type="project" value="InterPro"/>
</dbReference>
<feature type="binding site" evidence="15">
    <location>
        <position position="167"/>
    </location>
    <ligand>
        <name>[2Fe-2S] cluster</name>
        <dbReference type="ChEBI" id="CHEBI:190135"/>
        <label>2</label>
    </ligand>
</feature>
<evidence type="ECO:0000256" key="5">
    <source>
        <dbReference type="ARBA" id="ARBA00022630"/>
    </source>
</evidence>
<dbReference type="InterPro" id="IPR006058">
    <property type="entry name" value="2Fe2S_fd_BS"/>
</dbReference>
<evidence type="ECO:0000313" key="19">
    <source>
        <dbReference type="EMBL" id="KAB7507046.1"/>
    </source>
</evidence>
<comment type="cofactor">
    <cofactor evidence="15">
        <name>[2Fe-2S] cluster</name>
        <dbReference type="ChEBI" id="CHEBI:190135"/>
    </cofactor>
    <text evidence="15">Binds 2 [2Fe-2S] clusters.</text>
</comment>
<dbReference type="InterPro" id="IPR046867">
    <property type="entry name" value="AldOxase/xan_DH_MoCoBD2"/>
</dbReference>
<keyword evidence="8 14" id="KW-0274">FAD</keyword>
<evidence type="ECO:0000256" key="10">
    <source>
        <dbReference type="ARBA" id="ARBA00023004"/>
    </source>
</evidence>
<dbReference type="PANTHER" id="PTHR11908">
    <property type="entry name" value="XANTHINE DEHYDROGENASE"/>
    <property type="match status" value="1"/>
</dbReference>
<dbReference type="Gene3D" id="3.30.390.50">
    <property type="entry name" value="CO dehydrogenase flavoprotein, C-terminal domain"/>
    <property type="match status" value="1"/>
</dbReference>
<evidence type="ECO:0000256" key="14">
    <source>
        <dbReference type="PIRSR" id="PIRSR000127-2"/>
    </source>
</evidence>
<keyword evidence="20" id="KW-1185">Reference proteome</keyword>
<keyword evidence="12" id="KW-0576">Peroxisome</keyword>
<feature type="binding site" evidence="15">
    <location>
        <position position="130"/>
    </location>
    <ligand>
        <name>[2Fe-2S] cluster</name>
        <dbReference type="ChEBI" id="CHEBI:190135"/>
        <label>2</label>
    </ligand>
</feature>
<evidence type="ECO:0000256" key="15">
    <source>
        <dbReference type="PIRSR" id="PIRSR000127-3"/>
    </source>
</evidence>
<dbReference type="InterPro" id="IPR036010">
    <property type="entry name" value="2Fe-2S_ferredoxin-like_sf"/>
</dbReference>
<keyword evidence="10 15" id="KW-0408">Iron</keyword>
<dbReference type="SMART" id="SM01008">
    <property type="entry name" value="Ald_Xan_dh_C"/>
    <property type="match status" value="1"/>
</dbReference>
<evidence type="ECO:0000256" key="7">
    <source>
        <dbReference type="ARBA" id="ARBA00022723"/>
    </source>
</evidence>
<dbReference type="SUPFAM" id="SSF56003">
    <property type="entry name" value="Molybdenum cofactor-binding domain"/>
    <property type="match status" value="1"/>
</dbReference>
<dbReference type="SUPFAM" id="SSF54292">
    <property type="entry name" value="2Fe-2S ferredoxin-like"/>
    <property type="match status" value="1"/>
</dbReference>
<comment type="caution">
    <text evidence="19">The sequence shown here is derived from an EMBL/GenBank/DDBJ whole genome shotgun (WGS) entry which is preliminary data.</text>
</comment>
<dbReference type="FunFam" id="3.30.365.10:FF:000002">
    <property type="entry name" value="Xanthine dehydrogenase oxidase"/>
    <property type="match status" value="1"/>
</dbReference>
<dbReference type="Gene3D" id="3.10.20.30">
    <property type="match status" value="1"/>
</dbReference>
<name>A0A5N5TLL8_9CRUS</name>
<evidence type="ECO:0000256" key="6">
    <source>
        <dbReference type="ARBA" id="ARBA00022714"/>
    </source>
</evidence>
<keyword evidence="4 15" id="KW-0500">Molybdenum</keyword>
<dbReference type="Pfam" id="PF01315">
    <property type="entry name" value="Ald_Xan_dh_C"/>
    <property type="match status" value="1"/>
</dbReference>
<dbReference type="PIRSF" id="PIRSF000127">
    <property type="entry name" value="Xanthine_DH"/>
    <property type="match status" value="1"/>
</dbReference>
<proteinExistence type="inferred from homology"/>
<evidence type="ECO:0000256" key="3">
    <source>
        <dbReference type="ARBA" id="ARBA00006849"/>
    </source>
</evidence>
<feature type="binding site" evidence="14">
    <location>
        <position position="359"/>
    </location>
    <ligand>
        <name>FAD</name>
        <dbReference type="ChEBI" id="CHEBI:57692"/>
    </ligand>
</feature>
<dbReference type="InterPro" id="IPR001041">
    <property type="entry name" value="2Fe-2S_ferredoxin-type"/>
</dbReference>
<dbReference type="PROSITE" id="PS51387">
    <property type="entry name" value="FAD_PCMH"/>
    <property type="match status" value="1"/>
</dbReference>
<feature type="domain" description="FAD-binding PCMH-type" evidence="18">
    <location>
        <begin position="172"/>
        <end position="351"/>
    </location>
</feature>
<dbReference type="FunFam" id="3.30.365.10:FF:000001">
    <property type="entry name" value="Xanthine dehydrogenase oxidase"/>
    <property type="match status" value="1"/>
</dbReference>
<comment type="subcellular location">
    <subcellularLocation>
        <location evidence="2">Peroxisome</location>
    </subcellularLocation>
</comment>